<name>X1IXG6_9ZZZZ</name>
<evidence type="ECO:0000313" key="1">
    <source>
        <dbReference type="EMBL" id="GAH70784.1"/>
    </source>
</evidence>
<protein>
    <submittedName>
        <fullName evidence="1">Uncharacterized protein</fullName>
    </submittedName>
</protein>
<dbReference type="EMBL" id="BARU01035065">
    <property type="protein sequence ID" value="GAH70784.1"/>
    <property type="molecule type" value="Genomic_DNA"/>
</dbReference>
<sequence length="90" mass="9978">MELVCNKCKFRRNLGNSVNADEVLVCTECQSKDVKLVDTGGVVIKVGGINEDTIINIIKELASNVSIYDVFNFLAKQGQVTEKDDKENKQ</sequence>
<accession>X1IXG6</accession>
<reference evidence="1" key="1">
    <citation type="journal article" date="2014" name="Front. Microbiol.">
        <title>High frequency of phylogenetically diverse reductive dehalogenase-homologous genes in deep subseafloor sedimentary metagenomes.</title>
        <authorList>
            <person name="Kawai M."/>
            <person name="Futagami T."/>
            <person name="Toyoda A."/>
            <person name="Takaki Y."/>
            <person name="Nishi S."/>
            <person name="Hori S."/>
            <person name="Arai W."/>
            <person name="Tsubouchi T."/>
            <person name="Morono Y."/>
            <person name="Uchiyama I."/>
            <person name="Ito T."/>
            <person name="Fujiyama A."/>
            <person name="Inagaki F."/>
            <person name="Takami H."/>
        </authorList>
    </citation>
    <scope>NUCLEOTIDE SEQUENCE</scope>
    <source>
        <strain evidence="1">Expedition CK06-06</strain>
    </source>
</reference>
<organism evidence="1">
    <name type="scientific">marine sediment metagenome</name>
    <dbReference type="NCBI Taxonomy" id="412755"/>
    <lineage>
        <taxon>unclassified sequences</taxon>
        <taxon>metagenomes</taxon>
        <taxon>ecological metagenomes</taxon>
    </lineage>
</organism>
<proteinExistence type="predicted"/>
<comment type="caution">
    <text evidence="1">The sequence shown here is derived from an EMBL/GenBank/DDBJ whole genome shotgun (WGS) entry which is preliminary data.</text>
</comment>
<gene>
    <name evidence="1" type="ORF">S03H2_54943</name>
</gene>
<dbReference type="AlphaFoldDB" id="X1IXG6"/>